<reference evidence="1" key="2">
    <citation type="submission" date="2023-04" db="EMBL/GenBank/DDBJ databases">
        <authorList>
            <person name="Bruccoleri R.E."/>
            <person name="Oakeley E.J."/>
            <person name="Faust A.-M."/>
            <person name="Dessus-Babus S."/>
            <person name="Altorfer M."/>
            <person name="Burckhardt D."/>
            <person name="Oertli M."/>
            <person name="Naumann U."/>
            <person name="Petersen F."/>
            <person name="Wong J."/>
        </authorList>
    </citation>
    <scope>NUCLEOTIDE SEQUENCE</scope>
    <source>
        <strain evidence="1">GSM-AAB239-AS_SAM_17_03QT</strain>
        <tissue evidence="1">Leaf</tissue>
    </source>
</reference>
<evidence type="ECO:0000313" key="1">
    <source>
        <dbReference type="EMBL" id="KAJ6841620.1"/>
    </source>
</evidence>
<name>A0AAX6HKL0_IRIPA</name>
<evidence type="ECO:0000313" key="2">
    <source>
        <dbReference type="Proteomes" id="UP001140949"/>
    </source>
</evidence>
<sequence length="67" mass="7188">MLLNSYSQIEINEEGAAATPILSNIISRKEKGDELAHLGEIAGLTLAVEMCGSDDAWGQETVPVRQC</sequence>
<accession>A0AAX6HKL0</accession>
<comment type="caution">
    <text evidence="1">The sequence shown here is derived from an EMBL/GenBank/DDBJ whole genome shotgun (WGS) entry which is preliminary data.</text>
</comment>
<dbReference type="EMBL" id="JANAVB010008400">
    <property type="protein sequence ID" value="KAJ6841620.1"/>
    <property type="molecule type" value="Genomic_DNA"/>
</dbReference>
<organism evidence="1 2">
    <name type="scientific">Iris pallida</name>
    <name type="common">Sweet iris</name>
    <dbReference type="NCBI Taxonomy" id="29817"/>
    <lineage>
        <taxon>Eukaryota</taxon>
        <taxon>Viridiplantae</taxon>
        <taxon>Streptophyta</taxon>
        <taxon>Embryophyta</taxon>
        <taxon>Tracheophyta</taxon>
        <taxon>Spermatophyta</taxon>
        <taxon>Magnoliopsida</taxon>
        <taxon>Liliopsida</taxon>
        <taxon>Asparagales</taxon>
        <taxon>Iridaceae</taxon>
        <taxon>Iridoideae</taxon>
        <taxon>Irideae</taxon>
        <taxon>Iris</taxon>
    </lineage>
</organism>
<reference evidence="1" key="1">
    <citation type="journal article" date="2023" name="GigaByte">
        <title>Genome assembly of the bearded iris, Iris pallida Lam.</title>
        <authorList>
            <person name="Bruccoleri R.E."/>
            <person name="Oakeley E.J."/>
            <person name="Faust A.M.E."/>
            <person name="Altorfer M."/>
            <person name="Dessus-Babus S."/>
            <person name="Burckhardt D."/>
            <person name="Oertli M."/>
            <person name="Naumann U."/>
            <person name="Petersen F."/>
            <person name="Wong J."/>
        </authorList>
    </citation>
    <scope>NUCLEOTIDE SEQUENCE</scope>
    <source>
        <strain evidence="1">GSM-AAB239-AS_SAM_17_03QT</strain>
    </source>
</reference>
<gene>
    <name evidence="1" type="ORF">M6B38_305475</name>
</gene>
<dbReference type="Proteomes" id="UP001140949">
    <property type="component" value="Unassembled WGS sequence"/>
</dbReference>
<protein>
    <submittedName>
        <fullName evidence="1">Uncharacterized protein</fullName>
    </submittedName>
</protein>
<dbReference type="AlphaFoldDB" id="A0AAX6HKL0"/>
<keyword evidence="2" id="KW-1185">Reference proteome</keyword>
<proteinExistence type="predicted"/>